<evidence type="ECO:0000313" key="4">
    <source>
        <dbReference type="Proteomes" id="UP000282926"/>
    </source>
</evidence>
<dbReference type="Gene3D" id="2.40.160.10">
    <property type="entry name" value="Porin"/>
    <property type="match status" value="1"/>
</dbReference>
<name>A0ABY0CWR2_9DELT</name>
<dbReference type="EMBL" id="SADD01000001">
    <property type="protein sequence ID" value="RVU48333.1"/>
    <property type="molecule type" value="Genomic_DNA"/>
</dbReference>
<dbReference type="InterPro" id="IPR023614">
    <property type="entry name" value="Porin_dom_sf"/>
</dbReference>
<keyword evidence="4" id="KW-1185">Reference proteome</keyword>
<feature type="region of interest" description="Disordered" evidence="1">
    <location>
        <begin position="23"/>
        <end position="50"/>
    </location>
</feature>
<dbReference type="RefSeq" id="WP_127779066.1">
    <property type="nucleotide sequence ID" value="NZ_SADD01000001.1"/>
</dbReference>
<feature type="compositionally biased region" description="Low complexity" evidence="1">
    <location>
        <begin position="23"/>
        <end position="49"/>
    </location>
</feature>
<protein>
    <recommendedName>
        <fullName evidence="5">Transporter</fullName>
    </recommendedName>
</protein>
<feature type="signal peptide" evidence="2">
    <location>
        <begin position="1"/>
        <end position="23"/>
    </location>
</feature>
<feature type="chain" id="PRO_5047192624" description="Transporter" evidence="2">
    <location>
        <begin position="24"/>
        <end position="418"/>
    </location>
</feature>
<reference evidence="3 4" key="1">
    <citation type="submission" date="2019-01" db="EMBL/GenBank/DDBJ databases">
        <title>Lujinxingia litoralis gen. nov., sp. nov. and Lujinxingia sediminis gen. nov., sp. nov., new members in the order Bradymonadales, isolated from coastal sediment.</title>
        <authorList>
            <person name="Li C.-M."/>
        </authorList>
    </citation>
    <scope>NUCLEOTIDE SEQUENCE [LARGE SCALE GENOMIC DNA]</scope>
    <source>
        <strain evidence="3 4">SEH01</strain>
    </source>
</reference>
<proteinExistence type="predicted"/>
<gene>
    <name evidence="3" type="ORF">EA187_02530</name>
</gene>
<evidence type="ECO:0000256" key="1">
    <source>
        <dbReference type="SAM" id="MobiDB-lite"/>
    </source>
</evidence>
<dbReference type="SUPFAM" id="SSF56935">
    <property type="entry name" value="Porins"/>
    <property type="match status" value="1"/>
</dbReference>
<comment type="caution">
    <text evidence="3">The sequence shown here is derived from an EMBL/GenBank/DDBJ whole genome shotgun (WGS) entry which is preliminary data.</text>
</comment>
<accession>A0ABY0CWR2</accession>
<evidence type="ECO:0008006" key="5">
    <source>
        <dbReference type="Google" id="ProtNLM"/>
    </source>
</evidence>
<sequence length="418" mass="45124">MMRYGCAWSMAAALLSAGTMAQAQETPAEAQPASAEAAPEASPRGAGAAIDTDPLQNAIFDRPFVLSGLRAAMGGYAETRALYGVHEGISEGLSFEMTRFNLFAFAQLGSRMRFLSELEFEQGAEEIKLETAQLDVEVVPEFVIRGGIILTPLGAFNQRHDGPLWDFGDRPLVSTTLIPATLSEVGAGANGVVGLGPVELDYQVYVTQGLADGVVDNALGRTSIPMGRDPLLMEEDSNGEPAVTGRLALRYQGLAEVGFSGWHGAYNTFKAEGEEVDERRTLTLAAVDVAWTPGWLDLRGEAAWARVELPEGLASAYGEEQWGVHVDALVPLWRTLMLDLPTTLQAGVRLEYVDYHRGELRSGDSAGQEHTRATAALALRPGKETVFRLNYGLEWMTDLVGNSPERGMLVQLGLATYF</sequence>
<dbReference type="Proteomes" id="UP000282926">
    <property type="component" value="Unassembled WGS sequence"/>
</dbReference>
<evidence type="ECO:0000256" key="2">
    <source>
        <dbReference type="SAM" id="SignalP"/>
    </source>
</evidence>
<keyword evidence="2" id="KW-0732">Signal</keyword>
<evidence type="ECO:0000313" key="3">
    <source>
        <dbReference type="EMBL" id="RVU48333.1"/>
    </source>
</evidence>
<organism evidence="3 4">
    <name type="scientific">Lujinxingia sediminis</name>
    <dbReference type="NCBI Taxonomy" id="2480984"/>
    <lineage>
        <taxon>Bacteria</taxon>
        <taxon>Deltaproteobacteria</taxon>
        <taxon>Bradymonadales</taxon>
        <taxon>Lujinxingiaceae</taxon>
        <taxon>Lujinxingia</taxon>
    </lineage>
</organism>